<proteinExistence type="inferred from homology"/>
<keyword evidence="6" id="KW-0469">Meiosis</keyword>
<dbReference type="Pfam" id="PF04821">
    <property type="entry name" value="TIMELESS"/>
    <property type="match status" value="1"/>
</dbReference>
<evidence type="ECO:0000256" key="4">
    <source>
        <dbReference type="ARBA" id="ARBA00022880"/>
    </source>
</evidence>
<evidence type="ECO:0000256" key="8">
    <source>
        <dbReference type="SAM" id="MobiDB-lite"/>
    </source>
</evidence>
<evidence type="ECO:0000256" key="5">
    <source>
        <dbReference type="ARBA" id="ARBA00023242"/>
    </source>
</evidence>
<organism evidence="10 11">
    <name type="scientific">Orbilia oligospora</name>
    <name type="common">Nematode-trapping fungus</name>
    <name type="synonym">Arthrobotrys oligospora</name>
    <dbReference type="NCBI Taxonomy" id="2813651"/>
    <lineage>
        <taxon>Eukaryota</taxon>
        <taxon>Fungi</taxon>
        <taxon>Dikarya</taxon>
        <taxon>Ascomycota</taxon>
        <taxon>Pezizomycotina</taxon>
        <taxon>Orbiliomycetes</taxon>
        <taxon>Orbiliales</taxon>
        <taxon>Orbiliaceae</taxon>
        <taxon>Orbilia</taxon>
    </lineage>
</organism>
<dbReference type="GO" id="GO:0006281">
    <property type="term" value="P:DNA repair"/>
    <property type="evidence" value="ECO:0007669"/>
    <property type="project" value="TreeGrafter"/>
</dbReference>
<dbReference type="PANTHER" id="PTHR22940">
    <property type="entry name" value="TIMEOUT/TIMELESS-2"/>
    <property type="match status" value="1"/>
</dbReference>
<comment type="subcellular location">
    <subcellularLocation>
        <location evidence="1">Nucleus</location>
    </subcellularLocation>
</comment>
<evidence type="ECO:0000256" key="1">
    <source>
        <dbReference type="ARBA" id="ARBA00004123"/>
    </source>
</evidence>
<accession>A0A7C8J1P7</accession>
<dbReference type="PANTHER" id="PTHR22940:SF4">
    <property type="entry name" value="PROTEIN TIMELESS HOMOLOG"/>
    <property type="match status" value="1"/>
</dbReference>
<dbReference type="GO" id="GO:0000076">
    <property type="term" value="P:DNA replication checkpoint signaling"/>
    <property type="evidence" value="ECO:0007669"/>
    <property type="project" value="TreeGrafter"/>
</dbReference>
<feature type="region of interest" description="Disordered" evidence="8">
    <location>
        <begin position="981"/>
        <end position="1054"/>
    </location>
</feature>
<dbReference type="EMBL" id="WIQW01000112">
    <property type="protein sequence ID" value="KAF3082809.1"/>
    <property type="molecule type" value="Genomic_DNA"/>
</dbReference>
<evidence type="ECO:0000259" key="9">
    <source>
        <dbReference type="Pfam" id="PF04821"/>
    </source>
</evidence>
<feature type="compositionally biased region" description="Basic and acidic residues" evidence="8">
    <location>
        <begin position="923"/>
        <end position="944"/>
    </location>
</feature>
<evidence type="ECO:0000313" key="10">
    <source>
        <dbReference type="EMBL" id="KAF3082809.1"/>
    </source>
</evidence>
<protein>
    <recommendedName>
        <fullName evidence="3">Topoisomerase 1-associated factor 1</fullName>
    </recommendedName>
</protein>
<evidence type="ECO:0000313" key="11">
    <source>
        <dbReference type="Proteomes" id="UP000475325"/>
    </source>
</evidence>
<gene>
    <name evidence="10" type="primary">TOF1</name>
    <name evidence="10" type="ORF">TWF102_001047</name>
</gene>
<dbReference type="GO" id="GO:0051321">
    <property type="term" value="P:meiotic cell cycle"/>
    <property type="evidence" value="ECO:0007669"/>
    <property type="project" value="UniProtKB-KW"/>
</dbReference>
<feature type="compositionally biased region" description="Basic and acidic residues" evidence="8">
    <location>
        <begin position="1003"/>
        <end position="1014"/>
    </location>
</feature>
<feature type="domain" description="Timeless N-terminal" evidence="9">
    <location>
        <begin position="41"/>
        <end position="306"/>
    </location>
</feature>
<keyword evidence="7" id="KW-0131">Cell cycle</keyword>
<evidence type="ECO:0000256" key="2">
    <source>
        <dbReference type="ARBA" id="ARBA00008174"/>
    </source>
</evidence>
<dbReference type="Proteomes" id="UP000475325">
    <property type="component" value="Unassembled WGS sequence"/>
</dbReference>
<dbReference type="AlphaFoldDB" id="A0A7C8J1P7"/>
<keyword evidence="10" id="KW-0413">Isomerase</keyword>
<evidence type="ECO:0000256" key="3">
    <source>
        <dbReference type="ARBA" id="ARBA00021529"/>
    </source>
</evidence>
<comment type="caution">
    <text evidence="10">The sequence shown here is derived from an EMBL/GenBank/DDBJ whole genome shotgun (WGS) entry which is preliminary data.</text>
</comment>
<feature type="region of interest" description="Disordered" evidence="8">
    <location>
        <begin position="880"/>
        <end position="944"/>
    </location>
</feature>
<dbReference type="InterPro" id="IPR006906">
    <property type="entry name" value="Timeless_N"/>
</dbReference>
<dbReference type="GO" id="GO:0016853">
    <property type="term" value="F:isomerase activity"/>
    <property type="evidence" value="ECO:0007669"/>
    <property type="project" value="UniProtKB-KW"/>
</dbReference>
<keyword evidence="5" id="KW-0539">Nucleus</keyword>
<sequence>MDITGQPSQKGNADGVDPILRSHIYGLVSALGGPSPDDPNTYILGDDVFGCLRDIKRWLKGYDEKLDRLDVARCLSEANLVVDLMEILSHTSTKGISTLNHPNKIGLACVELLVPLTWPLNKTELSMTVNHHRHLAVLRRSQAYYKKNILTHQSGCILKACCVNALPPMTVALSERTPRDEGIIRLVLYLIRNLLQIEELELENDNIWNEISKSSTIESFDGQGIFDLLLSIISGVPELFQQQDVIVVEILFHLLLGVDMRQFVVSTPEAGVMKTLDPLAHILKTETPSAGLKVQSRHTRFGTTVVLKNEDGQNKVVTGHSALLAESTGLRKLDDAKKWRKPQQNVNKKHTIFGGQAYLDLSARGKLCRFLGQILISGFSSLFQNVRKAIERDSKRILGNTHIAQLFFVGGSLMEFGRGMKQDAAMLGDPRTLRSREFSTLLQPETFIILFRHIREGLESKSWDYVQSGCHYFTQALLVVSDMMHSQDHDEKSLAENIFNRLFYEETLHDLMIAALRSGRKQTVEYLDILTQMIHVYLRCLERYCKSNSGLIVKSKRASKSQSSEIEAFSDSESDTKMPDRKQAEKSFNFQQYESKFLSPASLEPFLDLLSHYRELGWPQIKRCIGFLHRVFVKRGATVGLFHLKAIYILQAVARDTKGSQGYTEVAGFVRFFSKHLVRKLSEYPVLFVEILFQKSQRIGYFIEHGEDRSRCNRELPPLLTIELEEGLDKEKRIAVAVWLVSQDDVCCKQFGWVERVLYCVVEERRGWETKDPSVHPNQDPGDLRKLCPIAVKFEGDSHTQLHFSSNKLQLLMKVLDFEPEGSHPQEFCYVLPDTVSFQTLQESITTFLRYMKSPISEFGDGKALADCFTMKRKKFELKSSDSNGEWKKDSASEAFEPEFPDNLKARKSRSTKGPGVRLAKKMNMDENEAHRRREERKLKERERRRGIKSGLYIGSSDDDSDYERDQEFFEKERVLREAMSKATLHADGNGQPDVPLARQKRSILDETARESKRLKTKLNSDGSDSGNDGGNDSSNDIGRDSGSESSNDSSGSE</sequence>
<dbReference type="InterPro" id="IPR044998">
    <property type="entry name" value="Timeless"/>
</dbReference>
<feature type="compositionally biased region" description="Basic and acidic residues" evidence="8">
    <location>
        <begin position="880"/>
        <end position="892"/>
    </location>
</feature>
<keyword evidence="4" id="KW-0236">DNA replication inhibitor</keyword>
<reference evidence="10 11" key="1">
    <citation type="submission" date="2019-06" db="EMBL/GenBank/DDBJ databases">
        <authorList>
            <person name="Palmer J.M."/>
        </authorList>
    </citation>
    <scope>NUCLEOTIDE SEQUENCE [LARGE SCALE GENOMIC DNA]</scope>
    <source>
        <strain evidence="10 11">TWF102</strain>
    </source>
</reference>
<feature type="compositionally biased region" description="Low complexity" evidence="8">
    <location>
        <begin position="1020"/>
        <end position="1037"/>
    </location>
</feature>
<evidence type="ECO:0000256" key="7">
    <source>
        <dbReference type="ARBA" id="ARBA00023306"/>
    </source>
</evidence>
<name>A0A7C8J1P7_ORBOL</name>
<comment type="similarity">
    <text evidence="2">Belongs to the timeless family.</text>
</comment>
<dbReference type="GO" id="GO:0043111">
    <property type="term" value="P:replication fork arrest"/>
    <property type="evidence" value="ECO:0007669"/>
    <property type="project" value="TreeGrafter"/>
</dbReference>
<feature type="compositionally biased region" description="Low complexity" evidence="8">
    <location>
        <begin position="1044"/>
        <end position="1054"/>
    </location>
</feature>
<evidence type="ECO:0000256" key="6">
    <source>
        <dbReference type="ARBA" id="ARBA00023254"/>
    </source>
</evidence>
<dbReference type="GO" id="GO:0031298">
    <property type="term" value="C:replication fork protection complex"/>
    <property type="evidence" value="ECO:0007669"/>
    <property type="project" value="TreeGrafter"/>
</dbReference>
<dbReference type="GO" id="GO:0003677">
    <property type="term" value="F:DNA binding"/>
    <property type="evidence" value="ECO:0007669"/>
    <property type="project" value="TreeGrafter"/>
</dbReference>